<proteinExistence type="predicted"/>
<accession>G9PB36</accession>
<comment type="caution">
    <text evidence="2">The sequence shown here is derived from an EMBL/GenBank/DDBJ whole genome shotgun (WGS) entry which is preliminary data.</text>
</comment>
<feature type="chain" id="PRO_5003525280" evidence="1">
    <location>
        <begin position="20"/>
        <end position="99"/>
    </location>
</feature>
<evidence type="ECO:0000313" key="2">
    <source>
        <dbReference type="EMBL" id="EHK40217.1"/>
    </source>
</evidence>
<organism evidence="2 3">
    <name type="scientific">Hypocrea atroviridis (strain ATCC 20476 / IMI 206040)</name>
    <name type="common">Trichoderma atroviride</name>
    <dbReference type="NCBI Taxonomy" id="452589"/>
    <lineage>
        <taxon>Eukaryota</taxon>
        <taxon>Fungi</taxon>
        <taxon>Dikarya</taxon>
        <taxon>Ascomycota</taxon>
        <taxon>Pezizomycotina</taxon>
        <taxon>Sordariomycetes</taxon>
        <taxon>Hypocreomycetidae</taxon>
        <taxon>Hypocreales</taxon>
        <taxon>Hypocreaceae</taxon>
        <taxon>Trichoderma</taxon>
    </lineage>
</organism>
<dbReference type="EMBL" id="ABDG02000028">
    <property type="protein sequence ID" value="EHK40217.1"/>
    <property type="molecule type" value="Genomic_DNA"/>
</dbReference>
<dbReference type="AlphaFoldDB" id="G9PB36"/>
<dbReference type="OrthoDB" id="5357734at2759"/>
<gene>
    <name evidence="2" type="ORF">TRIATDRAFT_159423</name>
</gene>
<evidence type="ECO:0000256" key="1">
    <source>
        <dbReference type="SAM" id="SignalP"/>
    </source>
</evidence>
<dbReference type="Proteomes" id="UP000005426">
    <property type="component" value="Unassembled WGS sequence"/>
</dbReference>
<feature type="signal peptide" evidence="1">
    <location>
        <begin position="1"/>
        <end position="19"/>
    </location>
</feature>
<sequence>MALLTTALNILALVAVGEGVKMAWWNAAIRGTTVFSLHDNWAMPHRSFNIISLAKLAVTLIAIDQPLIQRASSVVSQHPSLAVSVIAPIAQEIPFGYTD</sequence>
<dbReference type="STRING" id="452589.G9PB36"/>
<keyword evidence="3" id="KW-1185">Reference proteome</keyword>
<dbReference type="HOGENOM" id="CLU_2320720_0_0_1"/>
<evidence type="ECO:0000313" key="3">
    <source>
        <dbReference type="Proteomes" id="UP000005426"/>
    </source>
</evidence>
<name>G9PB36_HYPAI</name>
<protein>
    <submittedName>
        <fullName evidence="2">Uncharacterized protein</fullName>
    </submittedName>
</protein>
<keyword evidence="1" id="KW-0732">Signal</keyword>
<reference evidence="2 3" key="1">
    <citation type="journal article" date="2011" name="Genome Biol.">
        <title>Comparative genome sequence analysis underscores mycoparasitism as the ancestral life style of Trichoderma.</title>
        <authorList>
            <person name="Kubicek C.P."/>
            <person name="Herrera-Estrella A."/>
            <person name="Seidl-Seiboth V."/>
            <person name="Martinez D.A."/>
            <person name="Druzhinina I.S."/>
            <person name="Thon M."/>
            <person name="Zeilinger S."/>
            <person name="Casas-Flores S."/>
            <person name="Horwitz B.A."/>
            <person name="Mukherjee P.K."/>
            <person name="Mukherjee M."/>
            <person name="Kredics L."/>
            <person name="Alcaraz L.D."/>
            <person name="Aerts A."/>
            <person name="Antal Z."/>
            <person name="Atanasova L."/>
            <person name="Cervantes-Badillo M.G."/>
            <person name="Challacombe J."/>
            <person name="Chertkov O."/>
            <person name="McCluskey K."/>
            <person name="Coulpier F."/>
            <person name="Deshpande N."/>
            <person name="von Doehren H."/>
            <person name="Ebbole D.J."/>
            <person name="Esquivel-Naranjo E.U."/>
            <person name="Fekete E."/>
            <person name="Flipphi M."/>
            <person name="Glaser F."/>
            <person name="Gomez-Rodriguez E.Y."/>
            <person name="Gruber S."/>
            <person name="Han C."/>
            <person name="Henrissat B."/>
            <person name="Hermosa R."/>
            <person name="Hernandez-Onate M."/>
            <person name="Karaffa L."/>
            <person name="Kosti I."/>
            <person name="Le Crom S."/>
            <person name="Lindquist E."/>
            <person name="Lucas S."/>
            <person name="Luebeck M."/>
            <person name="Luebeck P.S."/>
            <person name="Margeot A."/>
            <person name="Metz B."/>
            <person name="Misra M."/>
            <person name="Nevalainen H."/>
            <person name="Omann M."/>
            <person name="Packer N."/>
            <person name="Perrone G."/>
            <person name="Uresti-Rivera E.E."/>
            <person name="Salamov A."/>
            <person name="Schmoll M."/>
            <person name="Seiboth B."/>
            <person name="Shapiro H."/>
            <person name="Sukno S."/>
            <person name="Tamayo-Ramos J.A."/>
            <person name="Tisch D."/>
            <person name="Wiest A."/>
            <person name="Wilkinson H.H."/>
            <person name="Zhang M."/>
            <person name="Coutinho P.M."/>
            <person name="Kenerley C.M."/>
            <person name="Monte E."/>
            <person name="Baker S.E."/>
            <person name="Grigoriev I.V."/>
        </authorList>
    </citation>
    <scope>NUCLEOTIDE SEQUENCE [LARGE SCALE GENOMIC DNA]</scope>
    <source>
        <strain evidence="3">ATCC 20476 / IMI 206040</strain>
    </source>
</reference>